<protein>
    <submittedName>
        <fullName evidence="1">Methyl-accepting chemotaxis protein</fullName>
    </submittedName>
</protein>
<keyword evidence="1" id="KW-0614">Plasmid</keyword>
<keyword evidence="2" id="KW-1185">Reference proteome</keyword>
<dbReference type="Proteomes" id="UP000232003">
    <property type="component" value="Plasmid pNFSY05"/>
</dbReference>
<organism evidence="1 2">
    <name type="scientific">Nostoc flagelliforme CCNUN1</name>
    <dbReference type="NCBI Taxonomy" id="2038116"/>
    <lineage>
        <taxon>Bacteria</taxon>
        <taxon>Bacillati</taxon>
        <taxon>Cyanobacteriota</taxon>
        <taxon>Cyanophyceae</taxon>
        <taxon>Nostocales</taxon>
        <taxon>Nostocaceae</taxon>
        <taxon>Nostoc</taxon>
    </lineage>
</organism>
<evidence type="ECO:0000313" key="1">
    <source>
        <dbReference type="EMBL" id="AUB43318.1"/>
    </source>
</evidence>
<evidence type="ECO:0000313" key="2">
    <source>
        <dbReference type="Proteomes" id="UP000232003"/>
    </source>
</evidence>
<name>A0A2K8T6I1_9NOSO</name>
<dbReference type="RefSeq" id="WP_157816888.1">
    <property type="nucleotide sequence ID" value="NZ_CAWNNC010000006.1"/>
</dbReference>
<proteinExistence type="predicted"/>
<reference evidence="1 2" key="1">
    <citation type="submission" date="2017-11" db="EMBL/GenBank/DDBJ databases">
        <title>Complete genome of a free-living desiccation-tolerant cyanobacterium and its photosynthetic adaptation to extreme terrestrial habitat.</title>
        <authorList>
            <person name="Shang J."/>
        </authorList>
    </citation>
    <scope>NUCLEOTIDE SEQUENCE [LARGE SCALE GENOMIC DNA]</scope>
    <source>
        <strain evidence="1 2">CCNUN1</strain>
        <plasmid evidence="2">pnfsy05</plasmid>
    </source>
</reference>
<dbReference type="KEGG" id="nfl:COO91_09493"/>
<geneLocation type="plasmid" evidence="2">
    <name>pnfsy05</name>
</geneLocation>
<dbReference type="EMBL" id="CP024790">
    <property type="protein sequence ID" value="AUB43318.1"/>
    <property type="molecule type" value="Genomic_DNA"/>
</dbReference>
<accession>A0A2K8T6I1</accession>
<gene>
    <name evidence="1" type="ORF">COO91_09493</name>
</gene>
<dbReference type="AlphaFoldDB" id="A0A2K8T6I1"/>
<sequence>MLFSNTIIGCHKGTCSATPLAQNEKSLNSAIANQTQGQVGVKVASLL</sequence>